<sequence length="141" mass="15667">MQDKEKIKKYIEKFINTIKTSLKPDISINATAYPAEEVGGVLEFDFVKEKNQEPSIAIKEPLPTLAEAVNSSNQTLVGFAGEGTNFTGTNISLQIGKLVLIKGTPSEEKQKEEDLWSEEAAEKDVERINKLVESRRKAISL</sequence>
<evidence type="ECO:0000313" key="2">
    <source>
        <dbReference type="Proteomes" id="UP000188273"/>
    </source>
</evidence>
<dbReference type="RefSeq" id="WP_077538457.1">
    <property type="nucleotide sequence ID" value="NZ_CP019633.1"/>
</dbReference>
<name>A0A1Q2HL50_9BACT</name>
<dbReference type="Proteomes" id="UP000188273">
    <property type="component" value="Chromosome"/>
</dbReference>
<keyword evidence="2" id="KW-1185">Reference proteome</keyword>
<dbReference type="KEGG" id="pbu:L21SP3_00085"/>
<dbReference type="EMBL" id="CP019633">
    <property type="protein sequence ID" value="AQQ08309.1"/>
    <property type="molecule type" value="Genomic_DNA"/>
</dbReference>
<organism evidence="1 2">
    <name type="scientific">Sedimentisphaera cyanobacteriorum</name>
    <dbReference type="NCBI Taxonomy" id="1940790"/>
    <lineage>
        <taxon>Bacteria</taxon>
        <taxon>Pseudomonadati</taxon>
        <taxon>Planctomycetota</taxon>
        <taxon>Phycisphaerae</taxon>
        <taxon>Sedimentisphaerales</taxon>
        <taxon>Sedimentisphaeraceae</taxon>
        <taxon>Sedimentisphaera</taxon>
    </lineage>
</organism>
<gene>
    <name evidence="1" type="ORF">L21SP3_00085</name>
</gene>
<dbReference type="AlphaFoldDB" id="A0A1Q2HL50"/>
<dbReference type="STRING" id="1940790.L21SP3_00085"/>
<reference evidence="2" key="1">
    <citation type="submission" date="2017-02" db="EMBL/GenBank/DDBJ databases">
        <title>Comparative genomics and description of representatives of a novel lineage of planctomycetes thriving in anoxic sediments.</title>
        <authorList>
            <person name="Spring S."/>
            <person name="Bunk B."/>
            <person name="Sproer C."/>
            <person name="Klenk H.-P."/>
        </authorList>
    </citation>
    <scope>NUCLEOTIDE SEQUENCE [LARGE SCALE GENOMIC DNA]</scope>
    <source>
        <strain evidence="2">L21-RPul-D3</strain>
    </source>
</reference>
<evidence type="ECO:0000313" key="1">
    <source>
        <dbReference type="EMBL" id="AQQ08309.1"/>
    </source>
</evidence>
<accession>A0A1Q2HL50</accession>
<proteinExistence type="predicted"/>
<protein>
    <submittedName>
        <fullName evidence="1">Uncharacterized protein</fullName>
    </submittedName>
</protein>